<dbReference type="Pfam" id="PF00005">
    <property type="entry name" value="ABC_tran"/>
    <property type="match status" value="1"/>
</dbReference>
<dbReference type="InterPro" id="IPR027417">
    <property type="entry name" value="P-loop_NTPase"/>
</dbReference>
<dbReference type="InterPro" id="IPR017871">
    <property type="entry name" value="ABC_transporter-like_CS"/>
</dbReference>
<keyword evidence="6" id="KW-1185">Reference proteome</keyword>
<dbReference type="SMART" id="SM00382">
    <property type="entry name" value="AAA"/>
    <property type="match status" value="1"/>
</dbReference>
<evidence type="ECO:0000256" key="2">
    <source>
        <dbReference type="ARBA" id="ARBA00022741"/>
    </source>
</evidence>
<protein>
    <submittedName>
        <fullName evidence="5">ABC transporter ATP-binding protein</fullName>
    </submittedName>
</protein>
<dbReference type="InterPro" id="IPR017911">
    <property type="entry name" value="MacB-like_ATP-bd"/>
</dbReference>
<dbReference type="CDD" id="cd03255">
    <property type="entry name" value="ABC_MJ0796_LolCDE_FtsE"/>
    <property type="match status" value="1"/>
</dbReference>
<dbReference type="PANTHER" id="PTHR24220">
    <property type="entry name" value="IMPORT ATP-BINDING PROTEIN"/>
    <property type="match status" value="1"/>
</dbReference>
<keyword evidence="1" id="KW-0813">Transport</keyword>
<dbReference type="PANTHER" id="PTHR24220:SF686">
    <property type="entry name" value="BLL7988 PROTEIN"/>
    <property type="match status" value="1"/>
</dbReference>
<evidence type="ECO:0000256" key="3">
    <source>
        <dbReference type="ARBA" id="ARBA00022840"/>
    </source>
</evidence>
<accession>A0ABT7V726</accession>
<dbReference type="Proteomes" id="UP001529421">
    <property type="component" value="Unassembled WGS sequence"/>
</dbReference>
<dbReference type="InterPro" id="IPR015854">
    <property type="entry name" value="ABC_transpr_LolD-like"/>
</dbReference>
<reference evidence="6" key="1">
    <citation type="submission" date="2023-06" db="EMBL/GenBank/DDBJ databases">
        <title>Identification and characterization of horizontal gene transfer across gut microbiota members of farm animals based on homology search.</title>
        <authorList>
            <person name="Zeman M."/>
            <person name="Kubasova T."/>
            <person name="Jahodarova E."/>
            <person name="Nykrynova M."/>
            <person name="Rychlik I."/>
        </authorList>
    </citation>
    <scope>NUCLEOTIDE SEQUENCE [LARGE SCALE GENOMIC DNA]</scope>
    <source>
        <strain evidence="6">154_Feed</strain>
    </source>
</reference>
<dbReference type="Gene3D" id="3.40.50.300">
    <property type="entry name" value="P-loop containing nucleotide triphosphate hydrolases"/>
    <property type="match status" value="1"/>
</dbReference>
<evidence type="ECO:0000313" key="6">
    <source>
        <dbReference type="Proteomes" id="UP001529421"/>
    </source>
</evidence>
<organism evidence="5 6">
    <name type="scientific">Enorma phocaeensis</name>
    <dbReference type="NCBI Taxonomy" id="1871019"/>
    <lineage>
        <taxon>Bacteria</taxon>
        <taxon>Bacillati</taxon>
        <taxon>Actinomycetota</taxon>
        <taxon>Coriobacteriia</taxon>
        <taxon>Coriobacteriales</taxon>
        <taxon>Coriobacteriaceae</taxon>
        <taxon>Enorma</taxon>
    </lineage>
</organism>
<dbReference type="SUPFAM" id="SSF52540">
    <property type="entry name" value="P-loop containing nucleoside triphosphate hydrolases"/>
    <property type="match status" value="1"/>
</dbReference>
<comment type="caution">
    <text evidence="5">The sequence shown here is derived from an EMBL/GenBank/DDBJ whole genome shotgun (WGS) entry which is preliminary data.</text>
</comment>
<reference evidence="5 6" key="2">
    <citation type="submission" date="2023-06" db="EMBL/GenBank/DDBJ databases">
        <authorList>
            <person name="Zeman M."/>
            <person name="Kubasova T."/>
            <person name="Jahodarova E."/>
            <person name="Nykrynova M."/>
            <person name="Rychlik I."/>
        </authorList>
    </citation>
    <scope>NUCLEOTIDE SEQUENCE [LARGE SCALE GENOMIC DNA]</scope>
    <source>
        <strain evidence="5 6">154_Feed</strain>
    </source>
</reference>
<dbReference type="InterPro" id="IPR003439">
    <property type="entry name" value="ABC_transporter-like_ATP-bd"/>
</dbReference>
<evidence type="ECO:0000259" key="4">
    <source>
        <dbReference type="PROSITE" id="PS50893"/>
    </source>
</evidence>
<feature type="domain" description="ABC transporter" evidence="4">
    <location>
        <begin position="4"/>
        <end position="231"/>
    </location>
</feature>
<proteinExistence type="predicted"/>
<evidence type="ECO:0000256" key="1">
    <source>
        <dbReference type="ARBA" id="ARBA00022448"/>
    </source>
</evidence>
<dbReference type="GO" id="GO:0005524">
    <property type="term" value="F:ATP binding"/>
    <property type="evidence" value="ECO:0007669"/>
    <property type="project" value="UniProtKB-KW"/>
</dbReference>
<sequence length="233" mass="25293">MGFIDVVDECKRYRSGSQLVEANDHVTFSVEQGEFAIVLGPSGAGKSTLLNILGGMDTCDEGSAIVDGRNIADLSARELTRYRRTDVGFVFQFYNLVPNLTARENVELASEIAPRALDAAEVLGMVGLEARMDNLPAQLSGGEQQRVAIARAVAKRPKVLLCDEPTGALDDRTGKQILKLLHDMSRLHGATTVVVTHNSALAAIADRVVHMRDGRVVGVERNACPRPIDEIEW</sequence>
<keyword evidence="2" id="KW-0547">Nucleotide-binding</keyword>
<dbReference type="InterPro" id="IPR003593">
    <property type="entry name" value="AAA+_ATPase"/>
</dbReference>
<dbReference type="PROSITE" id="PS50893">
    <property type="entry name" value="ABC_TRANSPORTER_2"/>
    <property type="match status" value="1"/>
</dbReference>
<dbReference type="EMBL" id="JAUDDZ010000002">
    <property type="protein sequence ID" value="MDM8274298.1"/>
    <property type="molecule type" value="Genomic_DNA"/>
</dbReference>
<dbReference type="RefSeq" id="WP_289544182.1">
    <property type="nucleotide sequence ID" value="NZ_JAUDDZ010000002.1"/>
</dbReference>
<evidence type="ECO:0000313" key="5">
    <source>
        <dbReference type="EMBL" id="MDM8274298.1"/>
    </source>
</evidence>
<dbReference type="PROSITE" id="PS00211">
    <property type="entry name" value="ABC_TRANSPORTER_1"/>
    <property type="match status" value="1"/>
</dbReference>
<keyword evidence="3 5" id="KW-0067">ATP-binding</keyword>
<name>A0ABT7V726_9ACTN</name>
<gene>
    <name evidence="5" type="ORF">QUW28_02115</name>
</gene>